<evidence type="ECO:0000256" key="2">
    <source>
        <dbReference type="ARBA" id="ARBA00022630"/>
    </source>
</evidence>
<dbReference type="Pfam" id="PF00258">
    <property type="entry name" value="Flavodoxin_1"/>
    <property type="match status" value="1"/>
</dbReference>
<dbReference type="Gene3D" id="3.40.50.360">
    <property type="match status" value="1"/>
</dbReference>
<dbReference type="PANTHER" id="PTHR19384:SF128">
    <property type="entry name" value="NADPH OXIDOREDUCTASE A"/>
    <property type="match status" value="1"/>
</dbReference>
<sequence>MDRHFTLLVGSVLGASEYVADAIAETVRARGYKATILTQPDIDDIDEDSTWFICTSTHGAGELPDNIRAFASQLEGEELSDVEAFIIGLGDSSYDTFCQGAMIMQSLLEKGGATLIADPLHIDVLHHPIPEDRAVEWFEPILDTLD</sequence>
<keyword evidence="3" id="KW-0288">FMN</keyword>
<dbReference type="SUPFAM" id="SSF52218">
    <property type="entry name" value="Flavoproteins"/>
    <property type="match status" value="1"/>
</dbReference>
<proteinExistence type="predicted"/>
<dbReference type="InterPro" id="IPR008254">
    <property type="entry name" value="Flavodoxin/NO_synth"/>
</dbReference>
<evidence type="ECO:0000313" key="6">
    <source>
        <dbReference type="Proteomes" id="UP001218788"/>
    </source>
</evidence>
<name>A0ABT5KY42_9ALTE</name>
<comment type="caution">
    <text evidence="5">The sequence shown here is derived from an EMBL/GenBank/DDBJ whole genome shotgun (WGS) entry which is preliminary data.</text>
</comment>
<protein>
    <submittedName>
        <fullName evidence="5">Flavodoxin domain-containing protein</fullName>
    </submittedName>
</protein>
<dbReference type="PANTHER" id="PTHR19384">
    <property type="entry name" value="NITRIC OXIDE SYNTHASE-RELATED"/>
    <property type="match status" value="1"/>
</dbReference>
<feature type="domain" description="Flavodoxin-like" evidence="4">
    <location>
        <begin position="5"/>
        <end position="142"/>
    </location>
</feature>
<comment type="cofactor">
    <cofactor evidence="1">
        <name>FMN</name>
        <dbReference type="ChEBI" id="CHEBI:58210"/>
    </cofactor>
</comment>
<keyword evidence="6" id="KW-1185">Reference proteome</keyword>
<dbReference type="InterPro" id="IPR029039">
    <property type="entry name" value="Flavoprotein-like_sf"/>
</dbReference>
<evidence type="ECO:0000256" key="1">
    <source>
        <dbReference type="ARBA" id="ARBA00001917"/>
    </source>
</evidence>
<organism evidence="5 6">
    <name type="scientific">Alteromonas gilva</name>
    <dbReference type="NCBI Taxonomy" id="2987522"/>
    <lineage>
        <taxon>Bacteria</taxon>
        <taxon>Pseudomonadati</taxon>
        <taxon>Pseudomonadota</taxon>
        <taxon>Gammaproteobacteria</taxon>
        <taxon>Alteromonadales</taxon>
        <taxon>Alteromonadaceae</taxon>
        <taxon>Alteromonas/Salinimonas group</taxon>
        <taxon>Alteromonas</taxon>
    </lineage>
</organism>
<dbReference type="Proteomes" id="UP001218788">
    <property type="component" value="Unassembled WGS sequence"/>
</dbReference>
<keyword evidence="2" id="KW-0285">Flavoprotein</keyword>
<dbReference type="PROSITE" id="PS50902">
    <property type="entry name" value="FLAVODOXIN_LIKE"/>
    <property type="match status" value="1"/>
</dbReference>
<evidence type="ECO:0000313" key="5">
    <source>
        <dbReference type="EMBL" id="MDC8829166.1"/>
    </source>
</evidence>
<evidence type="ECO:0000256" key="3">
    <source>
        <dbReference type="ARBA" id="ARBA00022643"/>
    </source>
</evidence>
<gene>
    <name evidence="5" type="ORF">OIK42_00195</name>
</gene>
<evidence type="ECO:0000259" key="4">
    <source>
        <dbReference type="PROSITE" id="PS50902"/>
    </source>
</evidence>
<reference evidence="5 6" key="1">
    <citation type="submission" date="2022-10" db="EMBL/GenBank/DDBJ databases">
        <title>Alteromonas sp. chi3 Genome sequencing.</title>
        <authorList>
            <person name="Park S."/>
        </authorList>
    </citation>
    <scope>NUCLEOTIDE SEQUENCE [LARGE SCALE GENOMIC DNA]</scope>
    <source>
        <strain evidence="6">chi3</strain>
    </source>
</reference>
<dbReference type="EMBL" id="JAQQXP010000001">
    <property type="protein sequence ID" value="MDC8829166.1"/>
    <property type="molecule type" value="Genomic_DNA"/>
</dbReference>
<accession>A0ABT5KY42</accession>
<dbReference type="RefSeq" id="WP_273637540.1">
    <property type="nucleotide sequence ID" value="NZ_JAQQXP010000001.1"/>
</dbReference>